<protein>
    <submittedName>
        <fullName evidence="2">Uncharacterized protein</fullName>
    </submittedName>
</protein>
<evidence type="ECO:0000313" key="2">
    <source>
        <dbReference type="EMBL" id="HBJ09155.1"/>
    </source>
</evidence>
<reference evidence="2 3" key="1">
    <citation type="journal article" date="2018" name="Nat. Biotechnol.">
        <title>A standardized bacterial taxonomy based on genome phylogeny substantially revises the tree of life.</title>
        <authorList>
            <person name="Parks D.H."/>
            <person name="Chuvochina M."/>
            <person name="Waite D.W."/>
            <person name="Rinke C."/>
            <person name="Skarshewski A."/>
            <person name="Chaumeil P.A."/>
            <person name="Hugenholtz P."/>
        </authorList>
    </citation>
    <scope>NUCLEOTIDE SEQUENCE [LARGE SCALE GENOMIC DNA]</scope>
    <source>
        <strain evidence="2">UBA11482</strain>
    </source>
</reference>
<gene>
    <name evidence="2" type="ORF">DDY73_09140</name>
</gene>
<accession>A0A354M3R6</accession>
<dbReference type="RefSeq" id="WP_022390615.1">
    <property type="nucleotide sequence ID" value="NZ_AP028032.1"/>
</dbReference>
<keyword evidence="1" id="KW-1133">Transmembrane helix</keyword>
<feature type="transmembrane region" description="Helical" evidence="1">
    <location>
        <begin position="28"/>
        <end position="48"/>
    </location>
</feature>
<sequence>MGSKERTVKSPKTEINGKAVKPAYSRWLFKNIVAVALTLFLLKVVMVLQPTYNWVCFTMLPENMEIVRKYPNLNYDGRMSIKLGANYMYLKNTREHTPENAVILWPSSEAFTKGKSPFTAEISNKIYALRFLYPRKLVIPFDFGKSHYVDEITHVAIVNGEGFEYVPYEVEKFENGILPIKKPENK</sequence>
<keyword evidence="1" id="KW-0472">Membrane</keyword>
<evidence type="ECO:0000313" key="3">
    <source>
        <dbReference type="Proteomes" id="UP000262954"/>
    </source>
</evidence>
<dbReference type="AlphaFoldDB" id="A0A354M3R6"/>
<dbReference type="EMBL" id="DNWC01000119">
    <property type="protein sequence ID" value="HBJ09155.1"/>
    <property type="molecule type" value="Genomic_DNA"/>
</dbReference>
<evidence type="ECO:0000256" key="1">
    <source>
        <dbReference type="SAM" id="Phobius"/>
    </source>
</evidence>
<name>A0A354M3R6_9BACT</name>
<dbReference type="GeneID" id="92928871"/>
<dbReference type="Proteomes" id="UP000262954">
    <property type="component" value="Unassembled WGS sequence"/>
</dbReference>
<keyword evidence="1" id="KW-0812">Transmembrane</keyword>
<comment type="caution">
    <text evidence="2">The sequence shown here is derived from an EMBL/GenBank/DDBJ whole genome shotgun (WGS) entry which is preliminary data.</text>
</comment>
<proteinExistence type="predicted"/>
<organism evidence="2 3">
    <name type="scientific">Coprobacter fastidiosus</name>
    <dbReference type="NCBI Taxonomy" id="1099853"/>
    <lineage>
        <taxon>Bacteria</taxon>
        <taxon>Pseudomonadati</taxon>
        <taxon>Bacteroidota</taxon>
        <taxon>Bacteroidia</taxon>
        <taxon>Bacteroidales</taxon>
        <taxon>Barnesiellaceae</taxon>
        <taxon>Coprobacter</taxon>
    </lineage>
</organism>